<comment type="catalytic activity">
    <reaction evidence="5">
        <text>NAD(+) + (ADP-D-ribosyl)n-acceptor = nicotinamide + (ADP-D-ribosyl)n+1-acceptor + H(+).</text>
        <dbReference type="EC" id="2.4.2.30"/>
    </reaction>
</comment>
<dbReference type="PROSITE" id="PS51977">
    <property type="entry name" value="WGR"/>
    <property type="match status" value="1"/>
</dbReference>
<dbReference type="InterPro" id="IPR008979">
    <property type="entry name" value="Galactose-bd-like_sf"/>
</dbReference>
<feature type="compositionally biased region" description="Polar residues" evidence="6">
    <location>
        <begin position="59"/>
        <end position="69"/>
    </location>
</feature>
<evidence type="ECO:0000256" key="2">
    <source>
        <dbReference type="ARBA" id="ARBA00022676"/>
    </source>
</evidence>
<sequence>MRFSRRLQFAARGSRPRTPTSRYDPDVESARPQSKITKRPAKAASTRKAKHVKPEKASQGRSAPQTTAGSRVPAEGNVTPSPAPRAPVVPSGSATDTPVVDTIFGIKGGELLQSPAGHGPLEASMNYIDPRVNSDKFYVIQAISNAQGSFVCLRWGRRGAKGQMKIEGPMDSAKAAKKFEEKFKAKTGLSFADRDADALDGKYKMEKRLREAGAGKGEVAVSLMWDNVPGVKANDLDLHVKAPSGEEIYYMHKRSACGGELDVDRMQDAPEPVENIVWKRAPHGQYAVYVNNFSASHSDPTPFKVSVAINGSSQMFDGTVGSCESDKRKVLVTKFSL</sequence>
<feature type="compositionally biased region" description="Basic residues" evidence="6">
    <location>
        <begin position="36"/>
        <end position="51"/>
    </location>
</feature>
<dbReference type="EC" id="2.4.2.30" evidence="1"/>
<evidence type="ECO:0000256" key="3">
    <source>
        <dbReference type="ARBA" id="ARBA00022679"/>
    </source>
</evidence>
<dbReference type="GO" id="GO:0005730">
    <property type="term" value="C:nucleolus"/>
    <property type="evidence" value="ECO:0007669"/>
    <property type="project" value="TreeGrafter"/>
</dbReference>
<dbReference type="InterPro" id="IPR036930">
    <property type="entry name" value="WGR_dom_sf"/>
</dbReference>
<feature type="region of interest" description="Disordered" evidence="6">
    <location>
        <begin position="1"/>
        <end position="94"/>
    </location>
</feature>
<keyword evidence="4" id="KW-0520">NAD</keyword>
<evidence type="ECO:0000259" key="7">
    <source>
        <dbReference type="PROSITE" id="PS51977"/>
    </source>
</evidence>
<proteinExistence type="predicted"/>
<dbReference type="SMART" id="SM00773">
    <property type="entry name" value="WGR"/>
    <property type="match status" value="1"/>
</dbReference>
<dbReference type="AlphaFoldDB" id="A0A7S2EQ15"/>
<dbReference type="Gene3D" id="2.60.120.380">
    <property type="match status" value="1"/>
</dbReference>
<dbReference type="GO" id="GO:0070212">
    <property type="term" value="P:protein poly-ADP-ribosylation"/>
    <property type="evidence" value="ECO:0007669"/>
    <property type="project" value="TreeGrafter"/>
</dbReference>
<keyword evidence="3" id="KW-0808">Transferase</keyword>
<reference evidence="8" key="1">
    <citation type="submission" date="2021-01" db="EMBL/GenBank/DDBJ databases">
        <authorList>
            <person name="Corre E."/>
            <person name="Pelletier E."/>
            <person name="Niang G."/>
            <person name="Scheremetjew M."/>
            <person name="Finn R."/>
            <person name="Kale V."/>
            <person name="Holt S."/>
            <person name="Cochrane G."/>
            <person name="Meng A."/>
            <person name="Brown T."/>
            <person name="Cohen L."/>
        </authorList>
    </citation>
    <scope>NUCLEOTIDE SEQUENCE</scope>
    <source>
        <strain evidence="8">Grunow 1884</strain>
    </source>
</reference>
<dbReference type="GO" id="GO:0006302">
    <property type="term" value="P:double-strand break repair"/>
    <property type="evidence" value="ECO:0007669"/>
    <property type="project" value="TreeGrafter"/>
</dbReference>
<evidence type="ECO:0000313" key="8">
    <source>
        <dbReference type="EMBL" id="CAD9349421.1"/>
    </source>
</evidence>
<evidence type="ECO:0000256" key="5">
    <source>
        <dbReference type="ARBA" id="ARBA00033987"/>
    </source>
</evidence>
<name>A0A7S2EQ15_TRICV</name>
<protein>
    <recommendedName>
        <fullName evidence="1">NAD(+) ADP-ribosyltransferase</fullName>
        <ecNumber evidence="1">2.4.2.30</ecNumber>
    </recommendedName>
</protein>
<accession>A0A7S2EQ15</accession>
<dbReference type="GO" id="GO:1990404">
    <property type="term" value="F:NAD+-protein mono-ADP-ribosyltransferase activity"/>
    <property type="evidence" value="ECO:0007669"/>
    <property type="project" value="TreeGrafter"/>
</dbReference>
<dbReference type="EMBL" id="HBGO01026119">
    <property type="protein sequence ID" value="CAD9349421.1"/>
    <property type="molecule type" value="Transcribed_RNA"/>
</dbReference>
<dbReference type="InterPro" id="IPR050800">
    <property type="entry name" value="ARTD/PARP"/>
</dbReference>
<keyword evidence="2" id="KW-0328">Glycosyltransferase</keyword>
<feature type="domain" description="WGR" evidence="7">
    <location>
        <begin position="108"/>
        <end position="203"/>
    </location>
</feature>
<dbReference type="SUPFAM" id="SSF49785">
    <property type="entry name" value="Galactose-binding domain-like"/>
    <property type="match status" value="1"/>
</dbReference>
<evidence type="ECO:0000256" key="4">
    <source>
        <dbReference type="ARBA" id="ARBA00023027"/>
    </source>
</evidence>
<evidence type="ECO:0000256" key="1">
    <source>
        <dbReference type="ARBA" id="ARBA00012020"/>
    </source>
</evidence>
<dbReference type="PANTHER" id="PTHR10459:SF60">
    <property type="entry name" value="POLY [ADP-RIBOSE] POLYMERASE 2"/>
    <property type="match status" value="1"/>
</dbReference>
<dbReference type="PANTHER" id="PTHR10459">
    <property type="entry name" value="DNA LIGASE"/>
    <property type="match status" value="1"/>
</dbReference>
<evidence type="ECO:0000256" key="6">
    <source>
        <dbReference type="SAM" id="MobiDB-lite"/>
    </source>
</evidence>
<organism evidence="8">
    <name type="scientific">Trieres chinensis</name>
    <name type="common">Marine centric diatom</name>
    <name type="synonym">Odontella sinensis</name>
    <dbReference type="NCBI Taxonomy" id="1514140"/>
    <lineage>
        <taxon>Eukaryota</taxon>
        <taxon>Sar</taxon>
        <taxon>Stramenopiles</taxon>
        <taxon>Ochrophyta</taxon>
        <taxon>Bacillariophyta</taxon>
        <taxon>Mediophyceae</taxon>
        <taxon>Biddulphiophycidae</taxon>
        <taxon>Eupodiscales</taxon>
        <taxon>Parodontellaceae</taxon>
        <taxon>Trieres</taxon>
    </lineage>
</organism>
<dbReference type="Pfam" id="PF05406">
    <property type="entry name" value="WGR"/>
    <property type="match status" value="1"/>
</dbReference>
<dbReference type="Gene3D" id="2.20.140.10">
    <property type="entry name" value="WGR domain"/>
    <property type="match status" value="1"/>
</dbReference>
<dbReference type="GO" id="GO:0003950">
    <property type="term" value="F:NAD+ poly-ADP-ribosyltransferase activity"/>
    <property type="evidence" value="ECO:0007669"/>
    <property type="project" value="UniProtKB-EC"/>
</dbReference>
<dbReference type="InterPro" id="IPR008893">
    <property type="entry name" value="WGR_domain"/>
</dbReference>
<gene>
    <name evidence="8" type="ORF">OSIN01602_LOCUS14988</name>
</gene>
<dbReference type="SUPFAM" id="SSF142921">
    <property type="entry name" value="WGR domain-like"/>
    <property type="match status" value="1"/>
</dbReference>